<protein>
    <submittedName>
        <fullName evidence="1">Uncharacterized protein</fullName>
    </submittedName>
</protein>
<evidence type="ECO:0000313" key="1">
    <source>
        <dbReference type="EMBL" id="SNR16014.1"/>
    </source>
</evidence>
<dbReference type="SUPFAM" id="SSF55486">
    <property type="entry name" value="Metalloproteases ('zincins'), catalytic domain"/>
    <property type="match status" value="1"/>
</dbReference>
<keyword evidence="2" id="KW-1185">Reference proteome</keyword>
<dbReference type="OrthoDB" id="1114958at2"/>
<dbReference type="EMBL" id="LT899436">
    <property type="protein sequence ID" value="SNR16014.1"/>
    <property type="molecule type" value="Genomic_DNA"/>
</dbReference>
<dbReference type="GO" id="GO:0008237">
    <property type="term" value="F:metallopeptidase activity"/>
    <property type="evidence" value="ECO:0007669"/>
    <property type="project" value="InterPro"/>
</dbReference>
<dbReference type="AlphaFoldDB" id="A0A238UC14"/>
<dbReference type="RefSeq" id="WP_095072239.1">
    <property type="nucleotide sequence ID" value="NZ_LT899436.1"/>
</dbReference>
<name>A0A238UC14_9FLAO</name>
<reference evidence="1 2" key="1">
    <citation type="submission" date="2017-07" db="EMBL/GenBank/DDBJ databases">
        <authorList>
            <person name="Sun Z.S."/>
            <person name="Albrecht U."/>
            <person name="Echele G."/>
            <person name="Lee C.C."/>
        </authorList>
    </citation>
    <scope>NUCLEOTIDE SEQUENCE [LARGE SCALE GENOMIC DNA]</scope>
    <source>
        <strain evidence="2">type strain: KCTC 22618</strain>
    </source>
</reference>
<evidence type="ECO:0000313" key="2">
    <source>
        <dbReference type="Proteomes" id="UP000215214"/>
    </source>
</evidence>
<organism evidence="1 2">
    <name type="scientific">Tenacibaculum jejuense</name>
    <dbReference type="NCBI Taxonomy" id="584609"/>
    <lineage>
        <taxon>Bacteria</taxon>
        <taxon>Pseudomonadati</taxon>
        <taxon>Bacteroidota</taxon>
        <taxon>Flavobacteriia</taxon>
        <taxon>Flavobacteriales</taxon>
        <taxon>Flavobacteriaceae</taxon>
        <taxon>Tenacibaculum</taxon>
    </lineage>
</organism>
<dbReference type="InterPro" id="IPR024079">
    <property type="entry name" value="MetalloPept_cat_dom_sf"/>
</dbReference>
<dbReference type="Gene3D" id="3.40.390.10">
    <property type="entry name" value="Collagenase (Catalytic Domain)"/>
    <property type="match status" value="1"/>
</dbReference>
<sequence length="274" mass="32310">MKFSFLITFLIGFAMPHPTDPHPPGRDSQTLGSWEIRNGIFIESNDEETSIARYNWSVFYSIFPKRITQKYIKRLVLMTDGEDEKTGALGALNDKNTEWQLVIDPIDVDFTSKDQTRINQSIYTLVHEFGHLLTLNHTQITPGKKTNQKPNEPYVTIEGTTNKRSYLNKFVEEFWDGTLLKEWDYIQRNFCYTEQKSCLEKLYGLYKDNYNDFITDYAAESPEEDIAESWTAFVLGKKIEDPQTVSELKINFFYQFEELVYYRKVIRKNIKKYE</sequence>
<accession>A0A238UC14</accession>
<dbReference type="Proteomes" id="UP000215214">
    <property type="component" value="Chromosome TJEJU"/>
</dbReference>
<gene>
    <name evidence="1" type="ORF">TJEJU_2329</name>
</gene>
<proteinExistence type="predicted"/>
<dbReference type="KEGG" id="tje:TJEJU_2329"/>